<keyword evidence="1" id="KW-0723">Serine/threonine-protein kinase</keyword>
<dbReference type="RefSeq" id="WP_344510962.1">
    <property type="nucleotide sequence ID" value="NZ_BAAAQD010000026.1"/>
</dbReference>
<sequence>MRDDPDSSPVMVALPSVTVAGVGDVRERVADAAREAGLSPERVNGFIIAVNEIVINAMEHGGGTAAVTLISQAGRLVVEIADTGTTPWRFLVPAQAPPPEQIHGRGLWLAEKLSDDLTVDTTAGRRLVRLTVNARAT</sequence>
<name>A0ABP4N7V3_9ACTN</name>
<accession>A0ABP4N7V3</accession>
<keyword evidence="1" id="KW-0808">Transferase</keyword>
<gene>
    <name evidence="3" type="ORF">GCM10009827_092930</name>
</gene>
<dbReference type="InterPro" id="IPR036890">
    <property type="entry name" value="HATPase_C_sf"/>
</dbReference>
<keyword evidence="4" id="KW-1185">Reference proteome</keyword>
<dbReference type="InterPro" id="IPR050267">
    <property type="entry name" value="Anti-sigma-factor_SerPK"/>
</dbReference>
<dbReference type="PANTHER" id="PTHR35526">
    <property type="entry name" value="ANTI-SIGMA-F FACTOR RSBW-RELATED"/>
    <property type="match status" value="1"/>
</dbReference>
<protein>
    <recommendedName>
        <fullName evidence="2">Histidine kinase/HSP90-like ATPase domain-containing protein</fullName>
    </recommendedName>
</protein>
<dbReference type="PANTHER" id="PTHR35526:SF3">
    <property type="entry name" value="ANTI-SIGMA-F FACTOR RSBW"/>
    <property type="match status" value="1"/>
</dbReference>
<organism evidence="3 4">
    <name type="scientific">Dactylosporangium maewongense</name>
    <dbReference type="NCBI Taxonomy" id="634393"/>
    <lineage>
        <taxon>Bacteria</taxon>
        <taxon>Bacillati</taxon>
        <taxon>Actinomycetota</taxon>
        <taxon>Actinomycetes</taxon>
        <taxon>Micromonosporales</taxon>
        <taxon>Micromonosporaceae</taxon>
        <taxon>Dactylosporangium</taxon>
    </lineage>
</organism>
<evidence type="ECO:0000256" key="1">
    <source>
        <dbReference type="ARBA" id="ARBA00022527"/>
    </source>
</evidence>
<feature type="domain" description="Histidine kinase/HSP90-like ATPase" evidence="2">
    <location>
        <begin position="19"/>
        <end position="131"/>
    </location>
</feature>
<dbReference type="Proteomes" id="UP001501470">
    <property type="component" value="Unassembled WGS sequence"/>
</dbReference>
<proteinExistence type="predicted"/>
<dbReference type="EMBL" id="BAAAQD010000026">
    <property type="protein sequence ID" value="GAA1557406.1"/>
    <property type="molecule type" value="Genomic_DNA"/>
</dbReference>
<dbReference type="SUPFAM" id="SSF55874">
    <property type="entry name" value="ATPase domain of HSP90 chaperone/DNA topoisomerase II/histidine kinase"/>
    <property type="match status" value="1"/>
</dbReference>
<comment type="caution">
    <text evidence="3">The sequence shown here is derived from an EMBL/GenBank/DDBJ whole genome shotgun (WGS) entry which is preliminary data.</text>
</comment>
<keyword evidence="1" id="KW-0418">Kinase</keyword>
<evidence type="ECO:0000313" key="3">
    <source>
        <dbReference type="EMBL" id="GAA1557406.1"/>
    </source>
</evidence>
<evidence type="ECO:0000313" key="4">
    <source>
        <dbReference type="Proteomes" id="UP001501470"/>
    </source>
</evidence>
<dbReference type="Pfam" id="PF13581">
    <property type="entry name" value="HATPase_c_2"/>
    <property type="match status" value="1"/>
</dbReference>
<reference evidence="4" key="1">
    <citation type="journal article" date="2019" name="Int. J. Syst. Evol. Microbiol.">
        <title>The Global Catalogue of Microorganisms (GCM) 10K type strain sequencing project: providing services to taxonomists for standard genome sequencing and annotation.</title>
        <authorList>
            <consortium name="The Broad Institute Genomics Platform"/>
            <consortium name="The Broad Institute Genome Sequencing Center for Infectious Disease"/>
            <person name="Wu L."/>
            <person name="Ma J."/>
        </authorList>
    </citation>
    <scope>NUCLEOTIDE SEQUENCE [LARGE SCALE GENOMIC DNA]</scope>
    <source>
        <strain evidence="4">JCM 15933</strain>
    </source>
</reference>
<dbReference type="Gene3D" id="3.30.565.10">
    <property type="entry name" value="Histidine kinase-like ATPase, C-terminal domain"/>
    <property type="match status" value="1"/>
</dbReference>
<evidence type="ECO:0000259" key="2">
    <source>
        <dbReference type="Pfam" id="PF13581"/>
    </source>
</evidence>
<dbReference type="InterPro" id="IPR003594">
    <property type="entry name" value="HATPase_dom"/>
</dbReference>
<dbReference type="CDD" id="cd16936">
    <property type="entry name" value="HATPase_RsbW-like"/>
    <property type="match status" value="1"/>
</dbReference>